<feature type="transmembrane region" description="Helical" evidence="2">
    <location>
        <begin position="100"/>
        <end position="119"/>
    </location>
</feature>
<dbReference type="Pfam" id="PF12051">
    <property type="entry name" value="DUF3533"/>
    <property type="match status" value="1"/>
</dbReference>
<reference evidence="4 5" key="1">
    <citation type="submission" date="2018-12" db="EMBL/GenBank/DDBJ databases">
        <authorList>
            <person name="Tiukova I."/>
            <person name="Dainat J."/>
        </authorList>
    </citation>
    <scope>NUCLEOTIDE SEQUENCE [LARGE SCALE GENOMIC DNA]</scope>
</reference>
<evidence type="ECO:0000256" key="2">
    <source>
        <dbReference type="SAM" id="Phobius"/>
    </source>
</evidence>
<proteinExistence type="predicted"/>
<evidence type="ECO:0000256" key="1">
    <source>
        <dbReference type="SAM" id="MobiDB-lite"/>
    </source>
</evidence>
<accession>A0A448YPF0</accession>
<keyword evidence="2" id="KW-0472">Membrane</keyword>
<dbReference type="FunCoup" id="A0A448YPF0">
    <property type="interactions" value="51"/>
</dbReference>
<protein>
    <submittedName>
        <fullName evidence="4">DEKNAAC103780</fullName>
    </submittedName>
</protein>
<dbReference type="AlphaFoldDB" id="A0A448YPF0"/>
<dbReference type="Proteomes" id="UP000290900">
    <property type="component" value="Unassembled WGS sequence"/>
</dbReference>
<sequence>MSDDVVESSSETSEYPGNPDTGADNPEVPNLERTSVQSLLRSVSRFTEFSMVTGEAAREEEKDGDGEIVHAHKTAPDDTPKEGFWARSNQNLRLDLLRQWIIIILILATYIFAVFSIYWGSMYRRDSRLVNLKVLVVVENDRAGEITSTILKTIDSPSVKPLAGWTVRNYTSEQQVINLVHTEKYWGSIYVTGSNVSEELIADFQNGSSLNTSTLIRSYYESARDPVGISSYTKPALLQAGEVFRTIWQTQVYPKILANLSSDQLIALKNSSLLATIPEIQYTDGNPVTSPILTAPLQVGLLYLVIISFFQIMWFMKINGTVANMVKPVSYILYRVILIQANCLILSLAYTCLNRAFQIDLQRSWTGGFAVLWMVSYLAMSACAGAGENVVLICTATIPPLAGFWVLFFIILNISATFSPIELCPEVYRFAYAMPIKNAYELMKMVFLNTYRGSLGRYIGVLVAWLVVNSLLFPFCLLFFASRMKKRVEKGGR</sequence>
<feature type="region of interest" description="Disordered" evidence="1">
    <location>
        <begin position="1"/>
        <end position="31"/>
    </location>
</feature>
<dbReference type="GO" id="GO:0016020">
    <property type="term" value="C:membrane"/>
    <property type="evidence" value="ECO:0007669"/>
    <property type="project" value="TreeGrafter"/>
</dbReference>
<dbReference type="PANTHER" id="PTHR34814:SF1">
    <property type="entry name" value="NITROSOGUANIDINE RESISTANCE PROTEIN SNG1"/>
    <property type="match status" value="1"/>
</dbReference>
<evidence type="ECO:0000313" key="4">
    <source>
        <dbReference type="EMBL" id="VEU22728.1"/>
    </source>
</evidence>
<dbReference type="OrthoDB" id="2140105at2759"/>
<feature type="region of interest" description="Disordered" evidence="1">
    <location>
        <begin position="54"/>
        <end position="82"/>
    </location>
</feature>
<keyword evidence="5" id="KW-1185">Reference proteome</keyword>
<feature type="transmembrane region" description="Helical" evidence="2">
    <location>
        <begin position="332"/>
        <end position="353"/>
    </location>
</feature>
<keyword evidence="2" id="KW-0812">Transmembrane</keyword>
<feature type="compositionally biased region" description="Basic and acidic residues" evidence="1">
    <location>
        <begin position="56"/>
        <end position="81"/>
    </location>
</feature>
<dbReference type="PANTHER" id="PTHR34814">
    <property type="entry name" value="NITROSOGUANIDINE RESISTANCE PROTEIN SNG1"/>
    <property type="match status" value="1"/>
</dbReference>
<feature type="transmembrane region" description="Helical" evidence="2">
    <location>
        <begin position="390"/>
        <end position="415"/>
    </location>
</feature>
<evidence type="ECO:0000313" key="5">
    <source>
        <dbReference type="Proteomes" id="UP000290900"/>
    </source>
</evidence>
<name>A0A448YPF0_BRENA</name>
<dbReference type="InterPro" id="IPR022703">
    <property type="entry name" value="DUF3533"/>
</dbReference>
<feature type="domain" description="DUF3533" evidence="3">
    <location>
        <begin position="104"/>
        <end position="470"/>
    </location>
</feature>
<dbReference type="InParanoid" id="A0A448YPF0"/>
<dbReference type="InterPro" id="IPR053001">
    <property type="entry name" value="MNNG_permease-like"/>
</dbReference>
<feature type="transmembrane region" description="Helical" evidence="2">
    <location>
        <begin position="459"/>
        <end position="480"/>
    </location>
</feature>
<organism evidence="4 5">
    <name type="scientific">Brettanomyces naardenensis</name>
    <name type="common">Yeast</name>
    <dbReference type="NCBI Taxonomy" id="13370"/>
    <lineage>
        <taxon>Eukaryota</taxon>
        <taxon>Fungi</taxon>
        <taxon>Dikarya</taxon>
        <taxon>Ascomycota</taxon>
        <taxon>Saccharomycotina</taxon>
        <taxon>Pichiomycetes</taxon>
        <taxon>Pichiales</taxon>
        <taxon>Pichiaceae</taxon>
        <taxon>Brettanomyces</taxon>
    </lineage>
</organism>
<dbReference type="STRING" id="13370.A0A448YPF0"/>
<keyword evidence="2" id="KW-1133">Transmembrane helix</keyword>
<gene>
    <name evidence="4" type="ORF">BRENAR_LOCUS3459</name>
</gene>
<evidence type="ECO:0000259" key="3">
    <source>
        <dbReference type="Pfam" id="PF12051"/>
    </source>
</evidence>
<dbReference type="EMBL" id="CAACVR010000025">
    <property type="protein sequence ID" value="VEU22728.1"/>
    <property type="molecule type" value="Genomic_DNA"/>
</dbReference>
<feature type="transmembrane region" description="Helical" evidence="2">
    <location>
        <begin position="301"/>
        <end position="320"/>
    </location>
</feature>